<gene>
    <name evidence="1" type="ORF">CDN99_20320</name>
</gene>
<protein>
    <submittedName>
        <fullName evidence="1">Uncharacterized protein</fullName>
    </submittedName>
</protein>
<evidence type="ECO:0000313" key="2">
    <source>
        <dbReference type="Proteomes" id="UP000197468"/>
    </source>
</evidence>
<dbReference type="Proteomes" id="UP000197468">
    <property type="component" value="Unassembled WGS sequence"/>
</dbReference>
<proteinExistence type="predicted"/>
<evidence type="ECO:0000313" key="1">
    <source>
        <dbReference type="EMBL" id="OWQ86187.1"/>
    </source>
</evidence>
<organism evidence="1 2">
    <name type="scientific">Roseateles aquatilis</name>
    <dbReference type="NCBI Taxonomy" id="431061"/>
    <lineage>
        <taxon>Bacteria</taxon>
        <taxon>Pseudomonadati</taxon>
        <taxon>Pseudomonadota</taxon>
        <taxon>Betaproteobacteria</taxon>
        <taxon>Burkholderiales</taxon>
        <taxon>Sphaerotilaceae</taxon>
        <taxon>Roseateles</taxon>
    </lineage>
</organism>
<sequence length="64" mass="7319">MKLMDLVGPHLVQFSPQLGQEPKAAFYFVQDETGFGDCPSIQDLAKRSHVRVWDRSIIARFHTC</sequence>
<comment type="caution">
    <text evidence="1">The sequence shown here is derived from an EMBL/GenBank/DDBJ whole genome shotgun (WGS) entry which is preliminary data.</text>
</comment>
<reference evidence="1 2" key="1">
    <citation type="journal article" date="2008" name="Int. J. Syst. Evol. Microbiol.">
        <title>Description of Roseateles aquatilis sp. nov. and Roseateles terrae sp. nov., in the class Betaproteobacteria, and emended description of the genus Roseateles.</title>
        <authorList>
            <person name="Gomila M."/>
            <person name="Bowien B."/>
            <person name="Falsen E."/>
            <person name="Moore E.R."/>
            <person name="Lalucat J."/>
        </authorList>
    </citation>
    <scope>NUCLEOTIDE SEQUENCE [LARGE SCALE GENOMIC DNA]</scope>
    <source>
        <strain evidence="1 2">CCUG 48205</strain>
    </source>
</reference>
<dbReference type="AlphaFoldDB" id="A0A246J0R1"/>
<dbReference type="EMBL" id="NIOF01000011">
    <property type="protein sequence ID" value="OWQ86187.1"/>
    <property type="molecule type" value="Genomic_DNA"/>
</dbReference>
<accession>A0A246J0R1</accession>
<name>A0A246J0R1_9BURK</name>
<keyword evidence="2" id="KW-1185">Reference proteome</keyword>